<proteinExistence type="predicted"/>
<reference evidence="1" key="1">
    <citation type="submission" date="2022-03" db="EMBL/GenBank/DDBJ databases">
        <authorList>
            <person name="Sayadi A."/>
        </authorList>
    </citation>
    <scope>NUCLEOTIDE SEQUENCE</scope>
</reference>
<evidence type="ECO:0000313" key="1">
    <source>
        <dbReference type="EMBL" id="CAH1986911.1"/>
    </source>
</evidence>
<accession>A0A9P0PJU6</accession>
<dbReference type="AlphaFoldDB" id="A0A9P0PJU6"/>
<comment type="caution">
    <text evidence="1">The sequence shown here is derived from an EMBL/GenBank/DDBJ whole genome shotgun (WGS) entry which is preliminary data.</text>
</comment>
<sequence length="80" mass="8725">MDECKPKQHTAVPTTSLHSHVSSQLLTSFITSDQQTVAHNSTAIPVQLTPNIDTLAVASQITCIKNSEIVIHSSNMWPSR</sequence>
<gene>
    <name evidence="1" type="ORF">ACAOBT_LOCUS17526</name>
</gene>
<evidence type="ECO:0000313" key="2">
    <source>
        <dbReference type="Proteomes" id="UP001152888"/>
    </source>
</evidence>
<organism evidence="1 2">
    <name type="scientific">Acanthoscelides obtectus</name>
    <name type="common">Bean weevil</name>
    <name type="synonym">Bruchus obtectus</name>
    <dbReference type="NCBI Taxonomy" id="200917"/>
    <lineage>
        <taxon>Eukaryota</taxon>
        <taxon>Metazoa</taxon>
        <taxon>Ecdysozoa</taxon>
        <taxon>Arthropoda</taxon>
        <taxon>Hexapoda</taxon>
        <taxon>Insecta</taxon>
        <taxon>Pterygota</taxon>
        <taxon>Neoptera</taxon>
        <taxon>Endopterygota</taxon>
        <taxon>Coleoptera</taxon>
        <taxon>Polyphaga</taxon>
        <taxon>Cucujiformia</taxon>
        <taxon>Chrysomeloidea</taxon>
        <taxon>Chrysomelidae</taxon>
        <taxon>Bruchinae</taxon>
        <taxon>Bruchini</taxon>
        <taxon>Acanthoscelides</taxon>
    </lineage>
</organism>
<dbReference type="EMBL" id="CAKOFQ010007008">
    <property type="protein sequence ID" value="CAH1986911.1"/>
    <property type="molecule type" value="Genomic_DNA"/>
</dbReference>
<protein>
    <submittedName>
        <fullName evidence="1">Uncharacterized protein</fullName>
    </submittedName>
</protein>
<keyword evidence="2" id="KW-1185">Reference proteome</keyword>
<name>A0A9P0PJU6_ACAOB</name>
<dbReference type="Proteomes" id="UP001152888">
    <property type="component" value="Unassembled WGS sequence"/>
</dbReference>